<dbReference type="Proteomes" id="UP000070620">
    <property type="component" value="Unassembled WGS sequence"/>
</dbReference>
<feature type="transmembrane region" description="Helical" evidence="2">
    <location>
        <begin position="181"/>
        <end position="205"/>
    </location>
</feature>
<feature type="transmembrane region" description="Helical" evidence="2">
    <location>
        <begin position="225"/>
        <end position="245"/>
    </location>
</feature>
<keyword evidence="2" id="KW-0812">Transmembrane</keyword>
<comment type="caution">
    <text evidence="3">The sequence shown here is derived from an EMBL/GenBank/DDBJ whole genome shotgun (WGS) entry which is preliminary data.</text>
</comment>
<feature type="transmembrane region" description="Helical" evidence="2">
    <location>
        <begin position="422"/>
        <end position="438"/>
    </location>
</feature>
<reference evidence="3 4" key="1">
    <citation type="submission" date="2016-01" db="EMBL/GenBank/DDBJ databases">
        <title>Whole genome sequence and analysis of Micromonospora rosaria DSM 803, which can produce antibacterial substance rosamicin.</title>
        <authorList>
            <person name="Yang H."/>
            <person name="He X."/>
            <person name="Zhu D."/>
        </authorList>
    </citation>
    <scope>NUCLEOTIDE SEQUENCE [LARGE SCALE GENOMIC DNA]</scope>
    <source>
        <strain evidence="3 4">DSM 803</strain>
    </source>
</reference>
<name>A0A136PW77_9ACTN</name>
<feature type="transmembrane region" description="Helical" evidence="2">
    <location>
        <begin position="444"/>
        <end position="461"/>
    </location>
</feature>
<proteinExistence type="predicted"/>
<dbReference type="EMBL" id="LRQV01000014">
    <property type="protein sequence ID" value="KXK62738.1"/>
    <property type="molecule type" value="Genomic_DNA"/>
</dbReference>
<feature type="transmembrane region" description="Helical" evidence="2">
    <location>
        <begin position="305"/>
        <end position="329"/>
    </location>
</feature>
<keyword evidence="2" id="KW-1133">Transmembrane helix</keyword>
<feature type="transmembrane region" description="Helical" evidence="2">
    <location>
        <begin position="257"/>
        <end position="285"/>
    </location>
</feature>
<accession>A0A136PW77</accession>
<feature type="transmembrane region" description="Helical" evidence="2">
    <location>
        <begin position="100"/>
        <end position="118"/>
    </location>
</feature>
<keyword evidence="2" id="KW-0472">Membrane</keyword>
<feature type="region of interest" description="Disordered" evidence="1">
    <location>
        <begin position="1"/>
        <end position="29"/>
    </location>
</feature>
<feature type="transmembrane region" description="Helical" evidence="2">
    <location>
        <begin position="67"/>
        <end position="88"/>
    </location>
</feature>
<feature type="transmembrane region" description="Helical" evidence="2">
    <location>
        <begin position="151"/>
        <end position="169"/>
    </location>
</feature>
<organism evidence="3 4">
    <name type="scientific">Micromonospora rosaria</name>
    <dbReference type="NCBI Taxonomy" id="47874"/>
    <lineage>
        <taxon>Bacteria</taxon>
        <taxon>Bacillati</taxon>
        <taxon>Actinomycetota</taxon>
        <taxon>Actinomycetes</taxon>
        <taxon>Micromonosporales</taxon>
        <taxon>Micromonosporaceae</taxon>
        <taxon>Micromonospora</taxon>
    </lineage>
</organism>
<evidence type="ECO:0000313" key="3">
    <source>
        <dbReference type="EMBL" id="KXK62738.1"/>
    </source>
</evidence>
<gene>
    <name evidence="3" type="ORF">AWW66_06755</name>
</gene>
<evidence type="ECO:0000256" key="2">
    <source>
        <dbReference type="SAM" id="Phobius"/>
    </source>
</evidence>
<feature type="transmembrane region" description="Helical" evidence="2">
    <location>
        <begin position="36"/>
        <end position="55"/>
    </location>
</feature>
<dbReference type="AlphaFoldDB" id="A0A136PW77"/>
<evidence type="ECO:0000313" key="4">
    <source>
        <dbReference type="Proteomes" id="UP000070620"/>
    </source>
</evidence>
<evidence type="ECO:0000256" key="1">
    <source>
        <dbReference type="SAM" id="MobiDB-lite"/>
    </source>
</evidence>
<sequence length="479" mass="51819">MRVPATGRPPMNQPASTLHADPEPGRSAGRRLESPTWYLVVAALALLGLKPLFDIPGPKTAQDSMDAGFVASTLGALLMVLAFVGVLVMTRRLPGKLTPALVALLVLGLLSVADLLLLPSRADFVDQFAATGLRDIFGSYVEPTRGTLTQAAQLAVGFAPVVLLAVLLARPHWFSADRIRWVLLLVLFGAVVHAGIAWLQVAGLVDYTFFFKLPGGNIGRASGGYFHPASLGRLLLFAVFILYAAGDRLRIRPVLRFALIAVMVATAVVSTHRLTILCVGLVVVAMELRRLPALLRWVRGLPLRIAVPAGLVLAAGVAVLLVGWGSFLWDRARFLVTQIGSLDLNSKDFMRGRGEIWYEIAQAWGGAPVDVWLTGLGYEPWNTHSDPIRVFVVWGVLGLVCMGVILAALWRTTSRLTTFDGQWALAVLYFTSAVFAVTQKPTAYSYFMWLFLFSHVLVIAVHPRDDATVPDAGGTGGRP</sequence>
<feature type="transmembrane region" description="Helical" evidence="2">
    <location>
        <begin position="390"/>
        <end position="410"/>
    </location>
</feature>
<protein>
    <submittedName>
        <fullName evidence="3">Uncharacterized protein</fullName>
    </submittedName>
</protein>
<keyword evidence="4" id="KW-1185">Reference proteome</keyword>